<proteinExistence type="predicted"/>
<dbReference type="AlphaFoldDB" id="A0A5J4S734"/>
<reference evidence="2 3" key="1">
    <citation type="submission" date="2019-03" db="EMBL/GenBank/DDBJ databases">
        <title>Single cell metagenomics reveals metabolic interactions within the superorganism composed of flagellate Streblomastix strix and complex community of Bacteroidetes bacteria on its surface.</title>
        <authorList>
            <person name="Treitli S.C."/>
            <person name="Kolisko M."/>
            <person name="Husnik F."/>
            <person name="Keeling P."/>
            <person name="Hampl V."/>
        </authorList>
    </citation>
    <scope>NUCLEOTIDE SEQUENCE [LARGE SCALE GENOMIC DNA]</scope>
    <source>
        <strain evidence="2">ST1C</strain>
    </source>
</reference>
<comment type="caution">
    <text evidence="2">The sequence shown here is derived from an EMBL/GenBank/DDBJ whole genome shotgun (WGS) entry which is preliminary data.</text>
</comment>
<feature type="region of interest" description="Disordered" evidence="1">
    <location>
        <begin position="32"/>
        <end position="174"/>
    </location>
</feature>
<dbReference type="EMBL" id="SNRW01040831">
    <property type="protein sequence ID" value="KAA6341150.1"/>
    <property type="molecule type" value="Genomic_DNA"/>
</dbReference>
<evidence type="ECO:0000313" key="3">
    <source>
        <dbReference type="Proteomes" id="UP000324800"/>
    </source>
</evidence>
<evidence type="ECO:0000313" key="2">
    <source>
        <dbReference type="EMBL" id="KAA6341150.1"/>
    </source>
</evidence>
<feature type="compositionally biased region" description="Basic and acidic residues" evidence="1">
    <location>
        <begin position="32"/>
        <end position="70"/>
    </location>
</feature>
<sequence>MRTLREQIDFVSEFFKIVKEDPVLYGGQDEKKKEALEKKDENKQEITETVDSEKRNDNINKKYENFEKEQPINSQENIIMNDNQISKVQDKKNEEEQIEDKQEEIQQQNSASIHQNPFLEVLGDLIQKEREKIEQEKSEKEKENESEIRLDEKNGNNSPEEQEHIHQKTQLGNE</sequence>
<dbReference type="Proteomes" id="UP000324800">
    <property type="component" value="Unassembled WGS sequence"/>
</dbReference>
<organism evidence="2 3">
    <name type="scientific">Streblomastix strix</name>
    <dbReference type="NCBI Taxonomy" id="222440"/>
    <lineage>
        <taxon>Eukaryota</taxon>
        <taxon>Metamonada</taxon>
        <taxon>Preaxostyla</taxon>
        <taxon>Oxymonadida</taxon>
        <taxon>Streblomastigidae</taxon>
        <taxon>Streblomastix</taxon>
    </lineage>
</organism>
<feature type="compositionally biased region" description="Basic and acidic residues" evidence="1">
    <location>
        <begin position="88"/>
        <end position="104"/>
    </location>
</feature>
<protein>
    <submittedName>
        <fullName evidence="2">Uncharacterized protein</fullName>
    </submittedName>
</protein>
<feature type="non-terminal residue" evidence="2">
    <location>
        <position position="174"/>
    </location>
</feature>
<evidence type="ECO:0000256" key="1">
    <source>
        <dbReference type="SAM" id="MobiDB-lite"/>
    </source>
</evidence>
<feature type="compositionally biased region" description="Polar residues" evidence="1">
    <location>
        <begin position="71"/>
        <end position="87"/>
    </location>
</feature>
<feature type="compositionally biased region" description="Basic and acidic residues" evidence="1">
    <location>
        <begin position="126"/>
        <end position="154"/>
    </location>
</feature>
<gene>
    <name evidence="2" type="ORF">EZS28_052479</name>
</gene>
<name>A0A5J4S734_9EUKA</name>
<accession>A0A5J4S734</accession>